<dbReference type="EMBL" id="CAXDID020000319">
    <property type="protein sequence ID" value="CAL6076300.1"/>
    <property type="molecule type" value="Genomic_DNA"/>
</dbReference>
<evidence type="ECO:0000313" key="3">
    <source>
        <dbReference type="Proteomes" id="UP001642409"/>
    </source>
</evidence>
<dbReference type="AlphaFoldDB" id="A0AA86P091"/>
<protein>
    <submittedName>
        <fullName evidence="2">Hypothetical_protein</fullName>
    </submittedName>
</protein>
<dbReference type="Proteomes" id="UP001642409">
    <property type="component" value="Unassembled WGS sequence"/>
</dbReference>
<dbReference type="EMBL" id="CATOUU010000435">
    <property type="protein sequence ID" value="CAI9929414.1"/>
    <property type="molecule type" value="Genomic_DNA"/>
</dbReference>
<reference evidence="1" key="1">
    <citation type="submission" date="2023-06" db="EMBL/GenBank/DDBJ databases">
        <authorList>
            <person name="Kurt Z."/>
        </authorList>
    </citation>
    <scope>NUCLEOTIDE SEQUENCE</scope>
</reference>
<accession>A0AA86P091</accession>
<reference evidence="2 3" key="2">
    <citation type="submission" date="2024-07" db="EMBL/GenBank/DDBJ databases">
        <authorList>
            <person name="Akdeniz Z."/>
        </authorList>
    </citation>
    <scope>NUCLEOTIDE SEQUENCE [LARGE SCALE GENOMIC DNA]</scope>
</reference>
<sequence length="132" mass="15391">MKVGQQITIKKKNVAGSDTTFSWFLWCLIINSKCNQGSLCASFKSQKFYENWDGFITNGRLLGIVSFQGASETLITKRSRQFSRSCTKQLRQNKFTKEINLQNFVSVQLYRESKRTVKNDLKEWFESGNRRL</sequence>
<comment type="caution">
    <text evidence="1">The sequence shown here is derived from an EMBL/GenBank/DDBJ whole genome shotgun (WGS) entry which is preliminary data.</text>
</comment>
<evidence type="ECO:0000313" key="2">
    <source>
        <dbReference type="EMBL" id="CAL6076300.1"/>
    </source>
</evidence>
<name>A0AA86P091_9EUKA</name>
<proteinExistence type="predicted"/>
<gene>
    <name evidence="1" type="ORF">HINF_LOCUS17059</name>
    <name evidence="2" type="ORF">HINF_LOCUS57623</name>
</gene>
<organism evidence="1">
    <name type="scientific">Hexamita inflata</name>
    <dbReference type="NCBI Taxonomy" id="28002"/>
    <lineage>
        <taxon>Eukaryota</taxon>
        <taxon>Metamonada</taxon>
        <taxon>Diplomonadida</taxon>
        <taxon>Hexamitidae</taxon>
        <taxon>Hexamitinae</taxon>
        <taxon>Hexamita</taxon>
    </lineage>
</organism>
<keyword evidence="3" id="KW-1185">Reference proteome</keyword>
<evidence type="ECO:0000313" key="1">
    <source>
        <dbReference type="EMBL" id="CAI9929414.1"/>
    </source>
</evidence>